<evidence type="ECO:0000313" key="2">
    <source>
        <dbReference type="EMBL" id="KAF5942089.1"/>
    </source>
</evidence>
<comment type="caution">
    <text evidence="2">The sequence shown here is derived from an EMBL/GenBank/DDBJ whole genome shotgun (WGS) entry which is preliminary data.</text>
</comment>
<accession>A0A7J7GMS9</accession>
<protein>
    <submittedName>
        <fullName evidence="2">Uncharacterized protein</fullName>
    </submittedName>
</protein>
<keyword evidence="1" id="KW-0812">Transmembrane</keyword>
<name>A0A7J7GMS9_CAMSI</name>
<dbReference type="AlphaFoldDB" id="A0A7J7GMS9"/>
<sequence length="105" mass="12373">FKKEAKLLKPPKQEKSWICCEKFIPKPTLDHQIKNKMMRTRLLWFTFGFASASAVITHFVFKDIWSDRQSLSCQLKQKFDALDTRVSNLEPVIRSNSTPIRMKEI</sequence>
<dbReference type="Proteomes" id="UP000593564">
    <property type="component" value="Unassembled WGS sequence"/>
</dbReference>
<organism evidence="2 3">
    <name type="scientific">Camellia sinensis</name>
    <name type="common">Tea plant</name>
    <name type="synonym">Thea sinensis</name>
    <dbReference type="NCBI Taxonomy" id="4442"/>
    <lineage>
        <taxon>Eukaryota</taxon>
        <taxon>Viridiplantae</taxon>
        <taxon>Streptophyta</taxon>
        <taxon>Embryophyta</taxon>
        <taxon>Tracheophyta</taxon>
        <taxon>Spermatophyta</taxon>
        <taxon>Magnoliopsida</taxon>
        <taxon>eudicotyledons</taxon>
        <taxon>Gunneridae</taxon>
        <taxon>Pentapetalae</taxon>
        <taxon>asterids</taxon>
        <taxon>Ericales</taxon>
        <taxon>Theaceae</taxon>
        <taxon>Camellia</taxon>
    </lineage>
</organism>
<keyword evidence="1" id="KW-1133">Transmembrane helix</keyword>
<gene>
    <name evidence="2" type="ORF">HYC85_019731</name>
</gene>
<keyword evidence="3" id="KW-1185">Reference proteome</keyword>
<evidence type="ECO:0000256" key="1">
    <source>
        <dbReference type="SAM" id="Phobius"/>
    </source>
</evidence>
<reference evidence="3" key="1">
    <citation type="journal article" date="2020" name="Nat. Commun.">
        <title>Genome assembly of wild tea tree DASZ reveals pedigree and selection history of tea varieties.</title>
        <authorList>
            <person name="Zhang W."/>
            <person name="Zhang Y."/>
            <person name="Qiu H."/>
            <person name="Guo Y."/>
            <person name="Wan H."/>
            <person name="Zhang X."/>
            <person name="Scossa F."/>
            <person name="Alseekh S."/>
            <person name="Zhang Q."/>
            <person name="Wang P."/>
            <person name="Xu L."/>
            <person name="Schmidt M.H."/>
            <person name="Jia X."/>
            <person name="Li D."/>
            <person name="Zhu A."/>
            <person name="Guo F."/>
            <person name="Chen W."/>
            <person name="Ni D."/>
            <person name="Usadel B."/>
            <person name="Fernie A.R."/>
            <person name="Wen W."/>
        </authorList>
    </citation>
    <scope>NUCLEOTIDE SEQUENCE [LARGE SCALE GENOMIC DNA]</scope>
    <source>
        <strain evidence="3">cv. G240</strain>
    </source>
</reference>
<feature type="non-terminal residue" evidence="2">
    <location>
        <position position="1"/>
    </location>
</feature>
<dbReference type="PANTHER" id="PTHR34970:SF5">
    <property type="entry name" value="PROTEIN, PUTATIVE-RELATED"/>
    <property type="match status" value="1"/>
</dbReference>
<evidence type="ECO:0000313" key="3">
    <source>
        <dbReference type="Proteomes" id="UP000593564"/>
    </source>
</evidence>
<feature type="transmembrane region" description="Helical" evidence="1">
    <location>
        <begin position="42"/>
        <end position="61"/>
    </location>
</feature>
<proteinExistence type="predicted"/>
<keyword evidence="1" id="KW-0472">Membrane</keyword>
<dbReference type="EMBL" id="JACBKZ010000009">
    <property type="protein sequence ID" value="KAF5942089.1"/>
    <property type="molecule type" value="Genomic_DNA"/>
</dbReference>
<dbReference type="PANTHER" id="PTHR34970">
    <property type="entry name" value="ABC TRANSPORTER A FAMILY PROTEIN"/>
    <property type="match status" value="1"/>
</dbReference>
<reference evidence="2 3" key="2">
    <citation type="submission" date="2020-07" db="EMBL/GenBank/DDBJ databases">
        <title>Genome assembly of wild tea tree DASZ reveals pedigree and selection history of tea varieties.</title>
        <authorList>
            <person name="Zhang W."/>
        </authorList>
    </citation>
    <scope>NUCLEOTIDE SEQUENCE [LARGE SCALE GENOMIC DNA]</scope>
    <source>
        <strain evidence="3">cv. G240</strain>
        <tissue evidence="2">Leaf</tissue>
    </source>
</reference>